<accession>A0ACC0B4F9</accession>
<gene>
    <name evidence="1" type="ORF">M9H77_17383</name>
</gene>
<evidence type="ECO:0000313" key="1">
    <source>
        <dbReference type="EMBL" id="KAI5667530.1"/>
    </source>
</evidence>
<proteinExistence type="predicted"/>
<sequence length="117" mass="13636">MSKCDGCGEEGELREGSDDAEELQEPRGRETEQVHPISIDNRIWQVSKVVKQYNHELHPSMSRFMLPHRSLSSNMKRKLEMHETARLKPNKSVRILEVHARGPDKLECLPRDCRNYV</sequence>
<evidence type="ECO:0000313" key="2">
    <source>
        <dbReference type="Proteomes" id="UP001060085"/>
    </source>
</evidence>
<dbReference type="Proteomes" id="UP001060085">
    <property type="component" value="Linkage Group LG04"/>
</dbReference>
<comment type="caution">
    <text evidence="1">The sequence shown here is derived from an EMBL/GenBank/DDBJ whole genome shotgun (WGS) entry which is preliminary data.</text>
</comment>
<protein>
    <submittedName>
        <fullName evidence="1">Uncharacterized protein</fullName>
    </submittedName>
</protein>
<keyword evidence="2" id="KW-1185">Reference proteome</keyword>
<name>A0ACC0B4F9_CATRO</name>
<reference evidence="2" key="1">
    <citation type="journal article" date="2023" name="Nat. Plants">
        <title>Single-cell RNA sequencing provides a high-resolution roadmap for understanding the multicellular compartmentation of specialized metabolism.</title>
        <authorList>
            <person name="Sun S."/>
            <person name="Shen X."/>
            <person name="Li Y."/>
            <person name="Li Y."/>
            <person name="Wang S."/>
            <person name="Li R."/>
            <person name="Zhang H."/>
            <person name="Shen G."/>
            <person name="Guo B."/>
            <person name="Wei J."/>
            <person name="Xu J."/>
            <person name="St-Pierre B."/>
            <person name="Chen S."/>
            <person name="Sun C."/>
        </authorList>
    </citation>
    <scope>NUCLEOTIDE SEQUENCE [LARGE SCALE GENOMIC DNA]</scope>
</reference>
<dbReference type="EMBL" id="CM044704">
    <property type="protein sequence ID" value="KAI5667530.1"/>
    <property type="molecule type" value="Genomic_DNA"/>
</dbReference>
<organism evidence="1 2">
    <name type="scientific">Catharanthus roseus</name>
    <name type="common">Madagascar periwinkle</name>
    <name type="synonym">Vinca rosea</name>
    <dbReference type="NCBI Taxonomy" id="4058"/>
    <lineage>
        <taxon>Eukaryota</taxon>
        <taxon>Viridiplantae</taxon>
        <taxon>Streptophyta</taxon>
        <taxon>Embryophyta</taxon>
        <taxon>Tracheophyta</taxon>
        <taxon>Spermatophyta</taxon>
        <taxon>Magnoliopsida</taxon>
        <taxon>eudicotyledons</taxon>
        <taxon>Gunneridae</taxon>
        <taxon>Pentapetalae</taxon>
        <taxon>asterids</taxon>
        <taxon>lamiids</taxon>
        <taxon>Gentianales</taxon>
        <taxon>Apocynaceae</taxon>
        <taxon>Rauvolfioideae</taxon>
        <taxon>Vinceae</taxon>
        <taxon>Catharanthinae</taxon>
        <taxon>Catharanthus</taxon>
    </lineage>
</organism>